<dbReference type="EMBL" id="JAHLFV010000113">
    <property type="protein sequence ID" value="MBU3849840.1"/>
    <property type="molecule type" value="Genomic_DNA"/>
</dbReference>
<evidence type="ECO:0000313" key="3">
    <source>
        <dbReference type="Proteomes" id="UP000823914"/>
    </source>
</evidence>
<dbReference type="Gene3D" id="3.40.190.10">
    <property type="entry name" value="Periplasmic binding protein-like II"/>
    <property type="match status" value="1"/>
</dbReference>
<evidence type="ECO:0000313" key="2">
    <source>
        <dbReference type="EMBL" id="MBU3849840.1"/>
    </source>
</evidence>
<comment type="caution">
    <text evidence="2">The sequence shown here is derived from an EMBL/GenBank/DDBJ whole genome shotgun (WGS) entry which is preliminary data.</text>
</comment>
<feature type="chain" id="PRO_5038980154" evidence="1">
    <location>
        <begin position="21"/>
        <end position="460"/>
    </location>
</feature>
<accession>A0A9E2L266</accession>
<dbReference type="NCBIfam" id="TIGR03850">
    <property type="entry name" value="bind_CPR_0540"/>
    <property type="match status" value="1"/>
</dbReference>
<reference evidence="2" key="2">
    <citation type="submission" date="2021-04" db="EMBL/GenBank/DDBJ databases">
        <authorList>
            <person name="Gilroy R."/>
        </authorList>
    </citation>
    <scope>NUCLEOTIDE SEQUENCE</scope>
    <source>
        <strain evidence="2">Gambia15-2214</strain>
    </source>
</reference>
<dbReference type="InterPro" id="IPR050490">
    <property type="entry name" value="Bact_solute-bd_prot1"/>
</dbReference>
<feature type="signal peptide" evidence="1">
    <location>
        <begin position="1"/>
        <end position="20"/>
    </location>
</feature>
<dbReference type="SUPFAM" id="SSF53850">
    <property type="entry name" value="Periplasmic binding protein-like II"/>
    <property type="match status" value="1"/>
</dbReference>
<dbReference type="Proteomes" id="UP000823914">
    <property type="component" value="Unassembled WGS sequence"/>
</dbReference>
<dbReference type="PROSITE" id="PS51257">
    <property type="entry name" value="PROKAR_LIPOPROTEIN"/>
    <property type="match status" value="1"/>
</dbReference>
<name>A0A9E2L266_9SPIR</name>
<dbReference type="AlphaFoldDB" id="A0A9E2L266"/>
<reference evidence="2" key="1">
    <citation type="journal article" date="2021" name="PeerJ">
        <title>Extensive microbial diversity within the chicken gut microbiome revealed by metagenomics and culture.</title>
        <authorList>
            <person name="Gilroy R."/>
            <person name="Ravi A."/>
            <person name="Getino M."/>
            <person name="Pursley I."/>
            <person name="Horton D.L."/>
            <person name="Alikhan N.F."/>
            <person name="Baker D."/>
            <person name="Gharbi K."/>
            <person name="Hall N."/>
            <person name="Watson M."/>
            <person name="Adriaenssens E.M."/>
            <person name="Foster-Nyarko E."/>
            <person name="Jarju S."/>
            <person name="Secka A."/>
            <person name="Antonio M."/>
            <person name="Oren A."/>
            <person name="Chaudhuri R.R."/>
            <person name="La Ragione R."/>
            <person name="Hildebrand F."/>
            <person name="Pallen M.J."/>
        </authorList>
    </citation>
    <scope>NUCLEOTIDE SEQUENCE</scope>
    <source>
        <strain evidence="2">Gambia15-2214</strain>
    </source>
</reference>
<dbReference type="PANTHER" id="PTHR43649">
    <property type="entry name" value="ARABINOSE-BINDING PROTEIN-RELATED"/>
    <property type="match status" value="1"/>
</dbReference>
<gene>
    <name evidence="2" type="ORF">IAA16_04675</name>
</gene>
<proteinExistence type="predicted"/>
<evidence type="ECO:0000256" key="1">
    <source>
        <dbReference type="SAM" id="SignalP"/>
    </source>
</evidence>
<organism evidence="2 3">
    <name type="scientific">Candidatus Treponema excrementipullorum</name>
    <dbReference type="NCBI Taxonomy" id="2838768"/>
    <lineage>
        <taxon>Bacteria</taxon>
        <taxon>Pseudomonadati</taxon>
        <taxon>Spirochaetota</taxon>
        <taxon>Spirochaetia</taxon>
        <taxon>Spirochaetales</taxon>
        <taxon>Treponemataceae</taxon>
        <taxon>Treponema</taxon>
    </lineage>
</organism>
<keyword evidence="1" id="KW-0732">Signal</keyword>
<protein>
    <submittedName>
        <fullName evidence="2">Carbohydrate ABC transporter substrate-binding protein</fullName>
    </submittedName>
</protein>
<dbReference type="InterPro" id="IPR022387">
    <property type="entry name" value="Bind_CPR0540"/>
</dbReference>
<sequence length="460" mass="49793">MKKILSTACAVLLLATALISCGKKEPEAQVLKVAGLKGAYGDAYWQDLKAGFEAANPGVTVELTIEAQVENTINPQIMAGAGPDVIYLATGREAQLTETMISSNAIRDLTNLLEQNVYNENVKLKDRILPSIMGNGVTNPYAGSNTHYMLPLFFSSNGLFFNADMFYDNNGNGVEDAKKDGKYEMPTTWDEFFGLGDILNEERKTNPSTPYLFTYPTAGYLDTMIPASIAASAGEAVVKQAFNYEPVWEQPEVKRVFENLGKLKDYILPTTVANANGTGFKDNQQAVIDGRALFMTNGDWVKGEMADTTPAGFNWGSAPFLAYTNGGERYGTVNAEQIYISNNTQVPELAEKFILYIYSSEGLAKIAKGANGAFVPAKGYDTIAVEQGMNPGAVAGYKGYYDGTAKVLVGSFAAATAEGVDWKQTYCFTMDSVMNGSKTTAQWIEQLKTDSAKLKASLGK</sequence>
<dbReference type="PANTHER" id="PTHR43649:SF12">
    <property type="entry name" value="DIACETYLCHITOBIOSE BINDING PROTEIN DASA"/>
    <property type="match status" value="1"/>
</dbReference>